<evidence type="ECO:0000256" key="1">
    <source>
        <dbReference type="ARBA" id="ARBA00023125"/>
    </source>
</evidence>
<dbReference type="GO" id="GO:0046983">
    <property type="term" value="F:protein dimerization activity"/>
    <property type="evidence" value="ECO:0007669"/>
    <property type="project" value="InterPro"/>
</dbReference>
<dbReference type="GO" id="GO:0003700">
    <property type="term" value="F:DNA-binding transcription factor activity"/>
    <property type="evidence" value="ECO:0007669"/>
    <property type="project" value="InterPro"/>
</dbReference>
<keyword evidence="1" id="KW-0238">DNA-binding</keyword>
<dbReference type="InterPro" id="IPR011598">
    <property type="entry name" value="bHLH_dom"/>
</dbReference>
<reference evidence="6" key="2">
    <citation type="submission" date="2018-07" db="EMBL/GenBank/DDBJ databases">
        <authorList>
            <person name="Quirk P.G."/>
            <person name="Krulwich T.A."/>
        </authorList>
    </citation>
    <scope>NUCLEOTIDE SEQUENCE</scope>
</reference>
<dbReference type="CDD" id="cd11400">
    <property type="entry name" value="bHLHzip_Myc"/>
    <property type="match status" value="1"/>
</dbReference>
<feature type="compositionally biased region" description="Low complexity" evidence="3">
    <location>
        <begin position="72"/>
        <end position="83"/>
    </location>
</feature>
<dbReference type="AlphaFoldDB" id="A0A336LAD8"/>
<dbReference type="EMBL" id="UFQS01002720">
    <property type="protein sequence ID" value="SSX14590.1"/>
    <property type="molecule type" value="Genomic_DNA"/>
</dbReference>
<dbReference type="InterPro" id="IPR002418">
    <property type="entry name" value="Tscrpt_reg_Myc"/>
</dbReference>
<dbReference type="SUPFAM" id="SSF47459">
    <property type="entry name" value="HLH, helix-loop-helix DNA-binding domain"/>
    <property type="match status" value="1"/>
</dbReference>
<evidence type="ECO:0000313" key="5">
    <source>
        <dbReference type="EMBL" id="SSX14590.1"/>
    </source>
</evidence>
<dbReference type="PRINTS" id="PR00044">
    <property type="entry name" value="LEUZIPPRMYC"/>
</dbReference>
<evidence type="ECO:0000259" key="4">
    <source>
        <dbReference type="PROSITE" id="PS50888"/>
    </source>
</evidence>
<dbReference type="PANTHER" id="PTHR45851">
    <property type="entry name" value="MYC PROTO-ONCOGENE"/>
    <property type="match status" value="1"/>
</dbReference>
<dbReference type="Gene3D" id="4.10.280.10">
    <property type="entry name" value="Helix-loop-helix DNA-binding domain"/>
    <property type="match status" value="1"/>
</dbReference>
<keyword evidence="2" id="KW-0175">Coiled coil</keyword>
<name>A0A336LAD8_CULSO</name>
<gene>
    <name evidence="5" type="primary">CSON007214</name>
</gene>
<evidence type="ECO:0000256" key="3">
    <source>
        <dbReference type="SAM" id="MobiDB-lite"/>
    </source>
</evidence>
<dbReference type="EMBL" id="UFQT01002720">
    <property type="protein sequence ID" value="SSX33988.1"/>
    <property type="molecule type" value="Genomic_DNA"/>
</dbReference>
<sequence>MSKKKQVTNTGVSITEEEEIDVVSVGDRSTLPTNPSARDRRHLQHKISERMVKTQKNGLRTIPPVRRRCSNDDTPNSSSTNTPVKHFIGGNTTGNPNYAGIPTIPAGLSKKRPNTNSINGSSSKKHRGNTHNTNSSNSKKQKTPNKRNFSDSDELETLEKRNLHNDMERQRRIGLKNLFEELKSTIPSIKDKERAPKVNILREAAALCNKLTREDQQYQALKKQQQKLKAKVTTLRAALATKRFVQQHKIK</sequence>
<evidence type="ECO:0000313" key="6">
    <source>
        <dbReference type="EMBL" id="SSX33988.1"/>
    </source>
</evidence>
<reference evidence="5" key="1">
    <citation type="submission" date="2018-04" db="EMBL/GenBank/DDBJ databases">
        <authorList>
            <person name="Go L.Y."/>
            <person name="Mitchell J.A."/>
        </authorList>
    </citation>
    <scope>NUCLEOTIDE SEQUENCE</scope>
    <source>
        <tissue evidence="5">Whole organism</tissue>
    </source>
</reference>
<feature type="region of interest" description="Disordered" evidence="3">
    <location>
        <begin position="55"/>
        <end position="165"/>
    </location>
</feature>
<accession>A0A336LAD8</accession>
<dbReference type="Pfam" id="PF00010">
    <property type="entry name" value="HLH"/>
    <property type="match status" value="1"/>
</dbReference>
<dbReference type="SMART" id="SM00353">
    <property type="entry name" value="HLH"/>
    <property type="match status" value="1"/>
</dbReference>
<organism evidence="5">
    <name type="scientific">Culicoides sonorensis</name>
    <name type="common">Biting midge</name>
    <dbReference type="NCBI Taxonomy" id="179676"/>
    <lineage>
        <taxon>Eukaryota</taxon>
        <taxon>Metazoa</taxon>
        <taxon>Ecdysozoa</taxon>
        <taxon>Arthropoda</taxon>
        <taxon>Hexapoda</taxon>
        <taxon>Insecta</taxon>
        <taxon>Pterygota</taxon>
        <taxon>Neoptera</taxon>
        <taxon>Endopterygota</taxon>
        <taxon>Diptera</taxon>
        <taxon>Nematocera</taxon>
        <taxon>Chironomoidea</taxon>
        <taxon>Ceratopogonidae</taxon>
        <taxon>Ceratopogoninae</taxon>
        <taxon>Culicoides</taxon>
        <taxon>Monoculicoides</taxon>
    </lineage>
</organism>
<dbReference type="FunFam" id="4.10.280.10:FF:000019">
    <property type="entry name" value="Myc proto-oncogene protein"/>
    <property type="match status" value="1"/>
</dbReference>
<proteinExistence type="predicted"/>
<protein>
    <submittedName>
        <fullName evidence="5">CSON007214 protein</fullName>
    </submittedName>
</protein>
<dbReference type="InterPro" id="IPR050433">
    <property type="entry name" value="Myc_transcription_factors"/>
</dbReference>
<dbReference type="InterPro" id="IPR036638">
    <property type="entry name" value="HLH_DNA-bd_sf"/>
</dbReference>
<evidence type="ECO:0000256" key="2">
    <source>
        <dbReference type="SAM" id="Coils"/>
    </source>
</evidence>
<feature type="domain" description="BHLH" evidence="4">
    <location>
        <begin position="159"/>
        <end position="211"/>
    </location>
</feature>
<dbReference type="GO" id="GO:0003677">
    <property type="term" value="F:DNA binding"/>
    <property type="evidence" value="ECO:0007669"/>
    <property type="project" value="UniProtKB-KW"/>
</dbReference>
<dbReference type="PROSITE" id="PS50888">
    <property type="entry name" value="BHLH"/>
    <property type="match status" value="1"/>
</dbReference>
<dbReference type="OMA" id="REHNNME"/>
<dbReference type="VEuPathDB" id="VectorBase:CSON007214"/>
<feature type="coiled-coil region" evidence="2">
    <location>
        <begin position="204"/>
        <end position="238"/>
    </location>
</feature>